<feature type="region of interest" description="Disordered" evidence="1">
    <location>
        <begin position="1"/>
        <end position="35"/>
    </location>
</feature>
<comment type="caution">
    <text evidence="3">The sequence shown here is derived from an EMBL/GenBank/DDBJ whole genome shotgun (WGS) entry which is preliminary data.</text>
</comment>
<evidence type="ECO:0000313" key="3">
    <source>
        <dbReference type="EMBL" id="OGD79188.1"/>
    </source>
</evidence>
<accession>A0A1F5FHR5</accession>
<evidence type="ECO:0000256" key="1">
    <source>
        <dbReference type="SAM" id="MobiDB-lite"/>
    </source>
</evidence>
<reference evidence="3 4" key="1">
    <citation type="journal article" date="2016" name="Nat. Commun.">
        <title>Thousands of microbial genomes shed light on interconnected biogeochemical processes in an aquifer system.</title>
        <authorList>
            <person name="Anantharaman K."/>
            <person name="Brown C.T."/>
            <person name="Hug L.A."/>
            <person name="Sharon I."/>
            <person name="Castelle C.J."/>
            <person name="Probst A.J."/>
            <person name="Thomas B.C."/>
            <person name="Singh A."/>
            <person name="Wilkins M.J."/>
            <person name="Karaoz U."/>
            <person name="Brodie E.L."/>
            <person name="Williams K.H."/>
            <person name="Hubbard S.S."/>
            <person name="Banfield J.F."/>
        </authorList>
    </citation>
    <scope>NUCLEOTIDE SEQUENCE [LARGE SCALE GENOMIC DNA]</scope>
</reference>
<keyword evidence="2" id="KW-0812">Transmembrane</keyword>
<protein>
    <submittedName>
        <fullName evidence="3">Uncharacterized protein</fullName>
    </submittedName>
</protein>
<dbReference type="Proteomes" id="UP000176682">
    <property type="component" value="Unassembled WGS sequence"/>
</dbReference>
<keyword evidence="2" id="KW-1133">Transmembrane helix</keyword>
<evidence type="ECO:0000256" key="2">
    <source>
        <dbReference type="SAM" id="Phobius"/>
    </source>
</evidence>
<name>A0A1F5FHR5_9BACT</name>
<dbReference type="EMBL" id="MFAM01000025">
    <property type="protein sequence ID" value="OGD79188.1"/>
    <property type="molecule type" value="Genomic_DNA"/>
</dbReference>
<organism evidence="3 4">
    <name type="scientific">Candidatus Collierbacteria bacterium RIFOXYB1_FULL_49_13</name>
    <dbReference type="NCBI Taxonomy" id="1817728"/>
    <lineage>
        <taxon>Bacteria</taxon>
        <taxon>Candidatus Collieribacteriota</taxon>
    </lineage>
</organism>
<dbReference type="AlphaFoldDB" id="A0A1F5FHR5"/>
<feature type="compositionally biased region" description="Polar residues" evidence="1">
    <location>
        <begin position="24"/>
        <end position="33"/>
    </location>
</feature>
<keyword evidence="2" id="KW-0472">Membrane</keyword>
<proteinExistence type="predicted"/>
<gene>
    <name evidence="3" type="ORF">A2368_04095</name>
</gene>
<sequence length="281" mass="30582">MKQFLANPGTPPPVIPSKAEGSLSVKSDSSTPLRSGRNDTHRLLLSILILLSFLYLLPEIISADNLRSTDYRIDMGTINMTGGEKTSDTYRLTDTVGQTFQGRFEKNGYRIRAGFQYIHTLLPFRFSISSINVDFGIVTPQVPKTANNTLRITTGAAYGYEVQAYEVSSLKTTGGDAIPDTACDAATSCTTTDANIWSDATRYGFGYNMSDEDVNTNDFVDGSYYRPFANAELSEPAVPVMSSSGIATDSAATVTYKINIAPTQPSGRYTTIVKYLAIPSY</sequence>
<evidence type="ECO:0000313" key="4">
    <source>
        <dbReference type="Proteomes" id="UP000176682"/>
    </source>
</evidence>
<feature type="transmembrane region" description="Helical" evidence="2">
    <location>
        <begin position="43"/>
        <end position="61"/>
    </location>
</feature>